<proteinExistence type="predicted"/>
<reference evidence="2 3" key="1">
    <citation type="submission" date="2019-09" db="EMBL/GenBank/DDBJ databases">
        <title>Genomes of family Cryomorphaceae.</title>
        <authorList>
            <person name="Bowman J.P."/>
        </authorList>
    </citation>
    <scope>NUCLEOTIDE SEQUENCE [LARGE SCALE GENOMIC DNA]</scope>
    <source>
        <strain evidence="2 3">LMG 25704</strain>
    </source>
</reference>
<feature type="transmembrane region" description="Helical" evidence="1">
    <location>
        <begin position="167"/>
        <end position="187"/>
    </location>
</feature>
<accession>A0A6N6RIW4</accession>
<keyword evidence="1" id="KW-0812">Transmembrane</keyword>
<dbReference type="EMBL" id="WBVO01000004">
    <property type="protein sequence ID" value="KAB2810251.1"/>
    <property type="molecule type" value="Genomic_DNA"/>
</dbReference>
<dbReference type="RefSeq" id="WP_151667040.1">
    <property type="nucleotide sequence ID" value="NZ_WBVO01000004.1"/>
</dbReference>
<dbReference type="Proteomes" id="UP000468650">
    <property type="component" value="Unassembled WGS sequence"/>
</dbReference>
<evidence type="ECO:0000256" key="1">
    <source>
        <dbReference type="SAM" id="Phobius"/>
    </source>
</evidence>
<name>A0A6N6RIW4_9FLAO</name>
<organism evidence="2 3">
    <name type="scientific">Phaeocystidibacter luteus</name>
    <dbReference type="NCBI Taxonomy" id="911197"/>
    <lineage>
        <taxon>Bacteria</taxon>
        <taxon>Pseudomonadati</taxon>
        <taxon>Bacteroidota</taxon>
        <taxon>Flavobacteriia</taxon>
        <taxon>Flavobacteriales</taxon>
        <taxon>Phaeocystidibacteraceae</taxon>
        <taxon>Phaeocystidibacter</taxon>
    </lineage>
</organism>
<protein>
    <submittedName>
        <fullName evidence="2">Uncharacterized protein</fullName>
    </submittedName>
</protein>
<feature type="transmembrane region" description="Helical" evidence="1">
    <location>
        <begin position="129"/>
        <end position="155"/>
    </location>
</feature>
<sequence>MHDAWHVVQVLLASDEPLSGFFTQHGPHHFGVAYYIHEFAFLFGAETSGFHAVVQVLMLAVSAWFGLELLSRWRGKRSWMDLWVPLLFLNPLTLLNSATEPYLHSFTVLFALWVAYLGFGYVRSARLITLMIVLFMSAFTFNANLVVIAAFVFYLSHWFKTKWYTSGIIALWSLLLIGLMLLTTDFAGVESTAADGFDFWVWSVYVVRLVTSYFYINPMRFTLLSGIAAFIALLYVLAHPWIRARKWENKEYGLWLLIGVLILYWGLNSLTRWSMPEGNIYATRYFAMAPLLLFVVWVSFNLQRRWKKRMPLAGMVVMALSLYLNQSEFLFRKSRFDENLKVEEARMQLNLNHSEEKPCYLHGNPEGVQLDWTSRVLFPEYYSDHFSDNESASAYED</sequence>
<comment type="caution">
    <text evidence="2">The sequence shown here is derived from an EMBL/GenBank/DDBJ whole genome shotgun (WGS) entry which is preliminary data.</text>
</comment>
<feature type="transmembrane region" description="Helical" evidence="1">
    <location>
        <begin position="254"/>
        <end position="275"/>
    </location>
</feature>
<feature type="transmembrane region" description="Helical" evidence="1">
    <location>
        <begin position="222"/>
        <end position="242"/>
    </location>
</feature>
<dbReference type="AlphaFoldDB" id="A0A6N6RIW4"/>
<feature type="transmembrane region" description="Helical" evidence="1">
    <location>
        <begin position="281"/>
        <end position="300"/>
    </location>
</feature>
<feature type="transmembrane region" description="Helical" evidence="1">
    <location>
        <begin position="102"/>
        <end position="122"/>
    </location>
</feature>
<keyword evidence="3" id="KW-1185">Reference proteome</keyword>
<evidence type="ECO:0000313" key="2">
    <source>
        <dbReference type="EMBL" id="KAB2810251.1"/>
    </source>
</evidence>
<keyword evidence="1" id="KW-1133">Transmembrane helix</keyword>
<evidence type="ECO:0000313" key="3">
    <source>
        <dbReference type="Proteomes" id="UP000468650"/>
    </source>
</evidence>
<gene>
    <name evidence="2" type="ORF">F8C67_06615</name>
</gene>
<dbReference type="OrthoDB" id="449734at2"/>
<feature type="transmembrane region" description="Helical" evidence="1">
    <location>
        <begin position="49"/>
        <end position="67"/>
    </location>
</feature>
<keyword evidence="1" id="KW-0472">Membrane</keyword>